<dbReference type="Proteomes" id="UP000218785">
    <property type="component" value="Chromosome"/>
</dbReference>
<dbReference type="RefSeq" id="WP_045870754.1">
    <property type="nucleotide sequence ID" value="NZ_CAWNJS010000001.1"/>
</dbReference>
<accession>A0A1Z4N1F8</accession>
<name>A0A1Z4N1F8_9CYAN</name>
<organism evidence="1 2">
    <name type="scientific">Tolypothrix tenuis PCC 7101</name>
    <dbReference type="NCBI Taxonomy" id="231146"/>
    <lineage>
        <taxon>Bacteria</taxon>
        <taxon>Bacillati</taxon>
        <taxon>Cyanobacteriota</taxon>
        <taxon>Cyanophyceae</taxon>
        <taxon>Nostocales</taxon>
        <taxon>Tolypothrichaceae</taxon>
        <taxon>Tolypothrix</taxon>
    </lineage>
</organism>
<evidence type="ECO:0000313" key="2">
    <source>
        <dbReference type="Proteomes" id="UP000218785"/>
    </source>
</evidence>
<proteinExistence type="predicted"/>
<reference evidence="1 2" key="1">
    <citation type="submission" date="2017-06" db="EMBL/GenBank/DDBJ databases">
        <title>Genome sequencing of cyanobaciteial culture collection at National Institute for Environmental Studies (NIES).</title>
        <authorList>
            <person name="Hirose Y."/>
            <person name="Shimura Y."/>
            <person name="Fujisawa T."/>
            <person name="Nakamura Y."/>
            <person name="Kawachi M."/>
        </authorList>
    </citation>
    <scope>NUCLEOTIDE SEQUENCE [LARGE SCALE GENOMIC DNA]</scope>
    <source>
        <strain evidence="1 2">NIES-37</strain>
    </source>
</reference>
<gene>
    <name evidence="1" type="ORF">NIES37_35220</name>
</gene>
<sequence length="78" mass="9282">MNYLKDRHKFLQKERQLLHTELVKYGIDYDKAAKAAQILAEKKPDEVLTQEEIQLTKEVCELWLKQRNRLASIDKVIN</sequence>
<keyword evidence="2" id="KW-1185">Reference proteome</keyword>
<evidence type="ECO:0000313" key="1">
    <source>
        <dbReference type="EMBL" id="BAY99539.1"/>
    </source>
</evidence>
<dbReference type="KEGG" id="ttq:NIES37_35220"/>
<dbReference type="AlphaFoldDB" id="A0A1Z4N1F8"/>
<protein>
    <submittedName>
        <fullName evidence="1">Uncharacterized protein</fullName>
    </submittedName>
</protein>
<dbReference type="EMBL" id="AP018248">
    <property type="protein sequence ID" value="BAY99539.1"/>
    <property type="molecule type" value="Genomic_DNA"/>
</dbReference>